<dbReference type="PANTHER" id="PTHR43800:SF1">
    <property type="entry name" value="PEPTIDYL-LYSINE N-ACETYLTRANSFERASE YJAB"/>
    <property type="match status" value="1"/>
</dbReference>
<sequence length="357" mass="38978">MNAAPVSRRDRPAKVPLSRDLVIETGLRVLDTEGSAALTMRRVAKELDTGAASLYVYVAHRDDLLTGMLDHVLSQVEVPAAGDWRARVTRLVESAIDALGRHDGLAFVAFGRFPTTEHALGLIERLLILLRDGGLDSTTAAWAVDLIYRHIAAESVRRTSGDLRARWALRALLNGIVGTPAGGGPARLARADEIAALREIERRAGAPFAEVGMIAVAEDEPPSWETLRAFVVDGRAWVWPDDNDHPVGYLVLGMVDGRPHIEQVSVDPAYAGARIGKRLIDCAVAWGVRNGFEEMTLTTFTQVAWNGPYYERLGFRYIAPGDETPGLRAIRGSEIEDGLDEWPRACMRVELGSWVGG</sequence>
<dbReference type="Pfam" id="PF02909">
    <property type="entry name" value="TetR_C_1"/>
    <property type="match status" value="1"/>
</dbReference>
<dbReference type="GO" id="GO:0045892">
    <property type="term" value="P:negative regulation of DNA-templated transcription"/>
    <property type="evidence" value="ECO:0007669"/>
    <property type="project" value="InterPro"/>
</dbReference>
<dbReference type="STRING" id="1210063.GCA_001612665_05236"/>
<dbReference type="Gene3D" id="3.40.630.30">
    <property type="match status" value="1"/>
</dbReference>
<dbReference type="SUPFAM" id="SSF46689">
    <property type="entry name" value="Homeodomain-like"/>
    <property type="match status" value="1"/>
</dbReference>
<feature type="domain" description="HTH tetR-type" evidence="7">
    <location>
        <begin position="16"/>
        <end position="76"/>
    </location>
</feature>
<dbReference type="RefSeq" id="WP_165914864.1">
    <property type="nucleotide sequence ID" value="NZ_SMFR01000005.1"/>
</dbReference>
<keyword evidence="5" id="KW-0012">Acyltransferase</keyword>
<dbReference type="InterPro" id="IPR016181">
    <property type="entry name" value="Acyl_CoA_acyltransferase"/>
</dbReference>
<dbReference type="PANTHER" id="PTHR43800">
    <property type="entry name" value="PEPTIDYL-LYSINE N-ACETYLTRANSFERASE YJAB"/>
    <property type="match status" value="1"/>
</dbReference>
<evidence type="ECO:0000256" key="6">
    <source>
        <dbReference type="PROSITE-ProRule" id="PRU00335"/>
    </source>
</evidence>
<proteinExistence type="predicted"/>
<keyword evidence="1" id="KW-0808">Transferase</keyword>
<dbReference type="GO" id="GO:0003677">
    <property type="term" value="F:DNA binding"/>
    <property type="evidence" value="ECO:0007669"/>
    <property type="project" value="UniProtKB-UniRule"/>
</dbReference>
<evidence type="ECO:0000256" key="4">
    <source>
        <dbReference type="ARBA" id="ARBA00023163"/>
    </source>
</evidence>
<dbReference type="SUPFAM" id="SSF55729">
    <property type="entry name" value="Acyl-CoA N-acyltransferases (Nat)"/>
    <property type="match status" value="1"/>
</dbReference>
<dbReference type="CDD" id="cd04301">
    <property type="entry name" value="NAT_SF"/>
    <property type="match status" value="1"/>
</dbReference>
<gene>
    <name evidence="9" type="ORF">DFR71_5549</name>
</gene>
<feature type="DNA-binding region" description="H-T-H motif" evidence="6">
    <location>
        <begin position="39"/>
        <end position="58"/>
    </location>
</feature>
<evidence type="ECO:0000259" key="8">
    <source>
        <dbReference type="PROSITE" id="PS51186"/>
    </source>
</evidence>
<evidence type="ECO:0000259" key="7">
    <source>
        <dbReference type="PROSITE" id="PS50977"/>
    </source>
</evidence>
<evidence type="ECO:0000256" key="3">
    <source>
        <dbReference type="ARBA" id="ARBA00023125"/>
    </source>
</evidence>
<evidence type="ECO:0000313" key="10">
    <source>
        <dbReference type="Proteomes" id="UP000294856"/>
    </source>
</evidence>
<keyword evidence="10" id="KW-1185">Reference proteome</keyword>
<organism evidence="9 10">
    <name type="scientific">Nocardia alba</name>
    <dbReference type="NCBI Taxonomy" id="225051"/>
    <lineage>
        <taxon>Bacteria</taxon>
        <taxon>Bacillati</taxon>
        <taxon>Actinomycetota</taxon>
        <taxon>Actinomycetes</taxon>
        <taxon>Mycobacteriales</taxon>
        <taxon>Nocardiaceae</taxon>
        <taxon>Nocardia</taxon>
    </lineage>
</organism>
<dbReference type="EMBL" id="SMFR01000005">
    <property type="protein sequence ID" value="TCJ93699.1"/>
    <property type="molecule type" value="Genomic_DNA"/>
</dbReference>
<keyword evidence="3 6" id="KW-0238">DNA-binding</keyword>
<dbReference type="InterPro" id="IPR000182">
    <property type="entry name" value="GNAT_dom"/>
</dbReference>
<evidence type="ECO:0000256" key="2">
    <source>
        <dbReference type="ARBA" id="ARBA00023015"/>
    </source>
</evidence>
<comment type="caution">
    <text evidence="9">The sequence shown here is derived from an EMBL/GenBank/DDBJ whole genome shotgun (WGS) entry which is preliminary data.</text>
</comment>
<keyword evidence="2" id="KW-0805">Transcription regulation</keyword>
<dbReference type="GO" id="GO:0016747">
    <property type="term" value="F:acyltransferase activity, transferring groups other than amino-acyl groups"/>
    <property type="evidence" value="ECO:0007669"/>
    <property type="project" value="InterPro"/>
</dbReference>
<dbReference type="InterPro" id="IPR036271">
    <property type="entry name" value="Tet_transcr_reg_TetR-rel_C_sf"/>
</dbReference>
<evidence type="ECO:0000256" key="1">
    <source>
        <dbReference type="ARBA" id="ARBA00022679"/>
    </source>
</evidence>
<dbReference type="Pfam" id="PF00583">
    <property type="entry name" value="Acetyltransf_1"/>
    <property type="match status" value="1"/>
</dbReference>
<dbReference type="AlphaFoldDB" id="A0A4R1FKC7"/>
<dbReference type="SUPFAM" id="SSF48498">
    <property type="entry name" value="Tetracyclin repressor-like, C-terminal domain"/>
    <property type="match status" value="1"/>
</dbReference>
<accession>A0A4R1FKC7</accession>
<dbReference type="PROSITE" id="PS50977">
    <property type="entry name" value="HTH_TETR_2"/>
    <property type="match status" value="1"/>
</dbReference>
<dbReference type="InterPro" id="IPR001647">
    <property type="entry name" value="HTH_TetR"/>
</dbReference>
<dbReference type="InterPro" id="IPR009057">
    <property type="entry name" value="Homeodomain-like_sf"/>
</dbReference>
<dbReference type="InterPro" id="IPR004111">
    <property type="entry name" value="Repressor_TetR_C"/>
</dbReference>
<dbReference type="Gene3D" id="1.10.357.10">
    <property type="entry name" value="Tetracycline Repressor, domain 2"/>
    <property type="match status" value="1"/>
</dbReference>
<name>A0A4R1FKC7_9NOCA</name>
<keyword evidence="4" id="KW-0804">Transcription</keyword>
<evidence type="ECO:0000313" key="9">
    <source>
        <dbReference type="EMBL" id="TCJ93699.1"/>
    </source>
</evidence>
<reference evidence="9 10" key="1">
    <citation type="submission" date="2019-03" db="EMBL/GenBank/DDBJ databases">
        <title>Genomic Encyclopedia of Type Strains, Phase IV (KMG-IV): sequencing the most valuable type-strain genomes for metagenomic binning, comparative biology and taxonomic classification.</title>
        <authorList>
            <person name="Goeker M."/>
        </authorList>
    </citation>
    <scope>NUCLEOTIDE SEQUENCE [LARGE SCALE GENOMIC DNA]</scope>
    <source>
        <strain evidence="9 10">DSM 44684</strain>
    </source>
</reference>
<protein>
    <submittedName>
        <fullName evidence="9">TetR family transcriptional regulator</fullName>
    </submittedName>
</protein>
<evidence type="ECO:0000256" key="5">
    <source>
        <dbReference type="ARBA" id="ARBA00023315"/>
    </source>
</evidence>
<dbReference type="PROSITE" id="PS51186">
    <property type="entry name" value="GNAT"/>
    <property type="match status" value="1"/>
</dbReference>
<dbReference type="Proteomes" id="UP000294856">
    <property type="component" value="Unassembled WGS sequence"/>
</dbReference>
<feature type="domain" description="N-acetyltransferase" evidence="8">
    <location>
        <begin position="184"/>
        <end position="337"/>
    </location>
</feature>